<dbReference type="SUPFAM" id="SSF52833">
    <property type="entry name" value="Thioredoxin-like"/>
    <property type="match status" value="1"/>
</dbReference>
<dbReference type="AlphaFoldDB" id="A0A1H4BQV3"/>
<dbReference type="Gene3D" id="3.40.30.10">
    <property type="entry name" value="Glutaredoxin"/>
    <property type="match status" value="1"/>
</dbReference>
<keyword evidence="5" id="KW-0732">Signal</keyword>
<evidence type="ECO:0000256" key="1">
    <source>
        <dbReference type="ARBA" id="ARBA00004196"/>
    </source>
</evidence>
<sequence length="466" mass="52530">MRLRILLLFLLISSSLAVQAGGKPARIELQISRRDNNMYPIRVSFYKGNDEYYDKMEMWPITQPVEVKRYELPALTQVVWIADKALLVTAGEQLTVKLKYQSVPAGGFYVVSEVQNPAKQLLPFKIDSLLGRVPDSLALNDVLNRLADREQQIGKLLAGTALLPAERDMLQTYAATRHLKFMADYLSLHPAAAGDSVFVKRYFGKFRIQDPVISGIGNKGELMSVVQCWRMGLALKEGSGILQDYEKLLTTAGSNELKQVACMSWVQGELRANYFSGNIRKLIPVMLQKLPASSTKKAIAELYKSYSTLDKGRVAYNFTINSEGRNVRLSDFRGKLVVIDFWATWCTYCKAKLPRYREIKEQFAGKPGIVFLTVSMDDIGEAELWKQLSEKFQITGPDNLLMNTALAETTKIREQYKLTGVPRYILIDENGKFLNSSLSIALGDEVVEEITRCYNERFPAAVTATR</sequence>
<accession>A0A1H4BQV3</accession>
<dbReference type="OrthoDB" id="739170at2"/>
<keyword evidence="8" id="KW-1185">Reference proteome</keyword>
<keyword evidence="2" id="KW-0201">Cytochrome c-type biogenesis</keyword>
<protein>
    <submittedName>
        <fullName evidence="7">Thiol-disulfide isomerase or thioredoxin</fullName>
    </submittedName>
</protein>
<dbReference type="Pfam" id="PF00578">
    <property type="entry name" value="AhpC-TSA"/>
    <property type="match status" value="1"/>
</dbReference>
<feature type="domain" description="Thioredoxin" evidence="6">
    <location>
        <begin position="309"/>
        <end position="464"/>
    </location>
</feature>
<name>A0A1H4BQV3_9BACT</name>
<dbReference type="InterPro" id="IPR000866">
    <property type="entry name" value="AhpC/TSA"/>
</dbReference>
<dbReference type="GO" id="GO:0030313">
    <property type="term" value="C:cell envelope"/>
    <property type="evidence" value="ECO:0007669"/>
    <property type="project" value="UniProtKB-SubCell"/>
</dbReference>
<evidence type="ECO:0000256" key="2">
    <source>
        <dbReference type="ARBA" id="ARBA00022748"/>
    </source>
</evidence>
<dbReference type="RefSeq" id="WP_139170106.1">
    <property type="nucleotide sequence ID" value="NZ_BKAT01000011.1"/>
</dbReference>
<feature type="signal peptide" evidence="5">
    <location>
        <begin position="1"/>
        <end position="20"/>
    </location>
</feature>
<keyword evidence="3" id="KW-1015">Disulfide bond</keyword>
<comment type="subcellular location">
    <subcellularLocation>
        <location evidence="1">Cell envelope</location>
    </subcellularLocation>
</comment>
<gene>
    <name evidence="7" type="ORF">SAMN05660909_02217</name>
</gene>
<dbReference type="CDD" id="cd02966">
    <property type="entry name" value="TlpA_like_family"/>
    <property type="match status" value="1"/>
</dbReference>
<dbReference type="PROSITE" id="PS51352">
    <property type="entry name" value="THIOREDOXIN_2"/>
    <property type="match status" value="1"/>
</dbReference>
<feature type="chain" id="PRO_5011604446" evidence="5">
    <location>
        <begin position="21"/>
        <end position="466"/>
    </location>
</feature>
<dbReference type="PANTHER" id="PTHR42852:SF6">
    <property type="entry name" value="THIOL:DISULFIDE INTERCHANGE PROTEIN DSBE"/>
    <property type="match status" value="1"/>
</dbReference>
<keyword evidence="7" id="KW-0413">Isomerase</keyword>
<dbReference type="PANTHER" id="PTHR42852">
    <property type="entry name" value="THIOL:DISULFIDE INTERCHANGE PROTEIN DSBE"/>
    <property type="match status" value="1"/>
</dbReference>
<evidence type="ECO:0000313" key="8">
    <source>
        <dbReference type="Proteomes" id="UP000199656"/>
    </source>
</evidence>
<evidence type="ECO:0000259" key="6">
    <source>
        <dbReference type="PROSITE" id="PS51352"/>
    </source>
</evidence>
<dbReference type="GO" id="GO:0017004">
    <property type="term" value="P:cytochrome complex assembly"/>
    <property type="evidence" value="ECO:0007669"/>
    <property type="project" value="UniProtKB-KW"/>
</dbReference>
<dbReference type="Proteomes" id="UP000199656">
    <property type="component" value="Unassembled WGS sequence"/>
</dbReference>
<dbReference type="GO" id="GO:0016209">
    <property type="term" value="F:antioxidant activity"/>
    <property type="evidence" value="ECO:0007669"/>
    <property type="project" value="InterPro"/>
</dbReference>
<dbReference type="InterPro" id="IPR017937">
    <property type="entry name" value="Thioredoxin_CS"/>
</dbReference>
<evidence type="ECO:0000256" key="5">
    <source>
        <dbReference type="SAM" id="SignalP"/>
    </source>
</evidence>
<dbReference type="InterPro" id="IPR050553">
    <property type="entry name" value="Thioredoxin_ResA/DsbE_sf"/>
</dbReference>
<proteinExistence type="predicted"/>
<evidence type="ECO:0000313" key="7">
    <source>
        <dbReference type="EMBL" id="SEA50222.1"/>
    </source>
</evidence>
<dbReference type="InterPro" id="IPR036249">
    <property type="entry name" value="Thioredoxin-like_sf"/>
</dbReference>
<dbReference type="STRING" id="408074.SAMN05660909_02217"/>
<evidence type="ECO:0000256" key="3">
    <source>
        <dbReference type="ARBA" id="ARBA00023157"/>
    </source>
</evidence>
<dbReference type="EMBL" id="FNRL01000008">
    <property type="protein sequence ID" value="SEA50222.1"/>
    <property type="molecule type" value="Genomic_DNA"/>
</dbReference>
<reference evidence="8" key="1">
    <citation type="submission" date="2016-10" db="EMBL/GenBank/DDBJ databases">
        <authorList>
            <person name="Varghese N."/>
            <person name="Submissions S."/>
        </authorList>
    </citation>
    <scope>NUCLEOTIDE SEQUENCE [LARGE SCALE GENOMIC DNA]</scope>
    <source>
        <strain evidence="8">DSM 23920</strain>
    </source>
</reference>
<dbReference type="InterPro" id="IPR013766">
    <property type="entry name" value="Thioredoxin_domain"/>
</dbReference>
<dbReference type="GO" id="GO:0016853">
    <property type="term" value="F:isomerase activity"/>
    <property type="evidence" value="ECO:0007669"/>
    <property type="project" value="UniProtKB-KW"/>
</dbReference>
<dbReference type="PROSITE" id="PS00194">
    <property type="entry name" value="THIOREDOXIN_1"/>
    <property type="match status" value="1"/>
</dbReference>
<keyword evidence="4" id="KW-0676">Redox-active center</keyword>
<dbReference type="GO" id="GO:0016491">
    <property type="term" value="F:oxidoreductase activity"/>
    <property type="evidence" value="ECO:0007669"/>
    <property type="project" value="InterPro"/>
</dbReference>
<organism evidence="7 8">
    <name type="scientific">Chitinophaga terrae</name>
    <name type="common">ex Kim and Jung 2007</name>
    <dbReference type="NCBI Taxonomy" id="408074"/>
    <lineage>
        <taxon>Bacteria</taxon>
        <taxon>Pseudomonadati</taxon>
        <taxon>Bacteroidota</taxon>
        <taxon>Chitinophagia</taxon>
        <taxon>Chitinophagales</taxon>
        <taxon>Chitinophagaceae</taxon>
        <taxon>Chitinophaga</taxon>
    </lineage>
</organism>
<evidence type="ECO:0000256" key="4">
    <source>
        <dbReference type="ARBA" id="ARBA00023284"/>
    </source>
</evidence>